<gene>
    <name evidence="1" type="ORF">BDA96_03G190300</name>
</gene>
<sequence>MTPHPGRLVLPPVAPSLLFPPPAVHHASFRRHGDSLLCCTAPPPGASLVRPLRLPPPAKVWARSAAAVPGCATMRYDESITFSGYISRSWVLRISSY</sequence>
<protein>
    <submittedName>
        <fullName evidence="1">Uncharacterized protein</fullName>
    </submittedName>
</protein>
<dbReference type="Proteomes" id="UP000807115">
    <property type="component" value="Chromosome 3"/>
</dbReference>
<dbReference type="EMBL" id="CM027682">
    <property type="protein sequence ID" value="KAG0537923.1"/>
    <property type="molecule type" value="Genomic_DNA"/>
</dbReference>
<evidence type="ECO:0000313" key="2">
    <source>
        <dbReference type="Proteomes" id="UP000807115"/>
    </source>
</evidence>
<dbReference type="AlphaFoldDB" id="A0A921RET9"/>
<dbReference type="EMBL" id="CM027682">
    <property type="protein sequence ID" value="KAG0537922.1"/>
    <property type="molecule type" value="Genomic_DNA"/>
</dbReference>
<proteinExistence type="predicted"/>
<reference evidence="1" key="2">
    <citation type="submission" date="2020-10" db="EMBL/GenBank/DDBJ databases">
        <authorList>
            <person name="Cooper E.A."/>
            <person name="Brenton Z.W."/>
            <person name="Flinn B.S."/>
            <person name="Jenkins J."/>
            <person name="Shu S."/>
            <person name="Flowers D."/>
            <person name="Luo F."/>
            <person name="Wang Y."/>
            <person name="Xia P."/>
            <person name="Barry K."/>
            <person name="Daum C."/>
            <person name="Lipzen A."/>
            <person name="Yoshinaga Y."/>
            <person name="Schmutz J."/>
            <person name="Saski C."/>
            <person name="Vermerris W."/>
            <person name="Kresovich S."/>
        </authorList>
    </citation>
    <scope>NUCLEOTIDE SEQUENCE</scope>
</reference>
<reference evidence="1" key="1">
    <citation type="journal article" date="2019" name="BMC Genomics">
        <title>A new reference genome for Sorghum bicolor reveals high levels of sequence similarity between sweet and grain genotypes: implications for the genetics of sugar metabolism.</title>
        <authorList>
            <person name="Cooper E.A."/>
            <person name="Brenton Z.W."/>
            <person name="Flinn B.S."/>
            <person name="Jenkins J."/>
            <person name="Shu S."/>
            <person name="Flowers D."/>
            <person name="Luo F."/>
            <person name="Wang Y."/>
            <person name="Xia P."/>
            <person name="Barry K."/>
            <person name="Daum C."/>
            <person name="Lipzen A."/>
            <person name="Yoshinaga Y."/>
            <person name="Schmutz J."/>
            <person name="Saski C."/>
            <person name="Vermerris W."/>
            <person name="Kresovich S."/>
        </authorList>
    </citation>
    <scope>NUCLEOTIDE SEQUENCE</scope>
</reference>
<name>A0A921RET9_SORBI</name>
<comment type="caution">
    <text evidence="1">The sequence shown here is derived from an EMBL/GenBank/DDBJ whole genome shotgun (WGS) entry which is preliminary data.</text>
</comment>
<accession>A0A921RET9</accession>
<organism evidence="1 2">
    <name type="scientific">Sorghum bicolor</name>
    <name type="common">Sorghum</name>
    <name type="synonym">Sorghum vulgare</name>
    <dbReference type="NCBI Taxonomy" id="4558"/>
    <lineage>
        <taxon>Eukaryota</taxon>
        <taxon>Viridiplantae</taxon>
        <taxon>Streptophyta</taxon>
        <taxon>Embryophyta</taxon>
        <taxon>Tracheophyta</taxon>
        <taxon>Spermatophyta</taxon>
        <taxon>Magnoliopsida</taxon>
        <taxon>Liliopsida</taxon>
        <taxon>Poales</taxon>
        <taxon>Poaceae</taxon>
        <taxon>PACMAD clade</taxon>
        <taxon>Panicoideae</taxon>
        <taxon>Andropogonodae</taxon>
        <taxon>Andropogoneae</taxon>
        <taxon>Sorghinae</taxon>
        <taxon>Sorghum</taxon>
    </lineage>
</organism>
<evidence type="ECO:0000313" key="1">
    <source>
        <dbReference type="EMBL" id="KAG0537922.1"/>
    </source>
</evidence>